<evidence type="ECO:0000256" key="7">
    <source>
        <dbReference type="ARBA" id="ARBA00022958"/>
    </source>
</evidence>
<dbReference type="OrthoDB" id="9809491at2"/>
<dbReference type="HAMAP" id="MF_00276">
    <property type="entry name" value="KdpC"/>
    <property type="match status" value="1"/>
</dbReference>
<comment type="caution">
    <text evidence="12">The sequence shown here is derived from an EMBL/GenBank/DDBJ whole genome shotgun (WGS) entry which is preliminary data.</text>
</comment>
<reference evidence="12 13" key="2">
    <citation type="submission" date="2018-03" db="EMBL/GenBank/DDBJ databases">
        <title>The ancient ancestry and fast evolution of plastids.</title>
        <authorList>
            <person name="Moore K.R."/>
            <person name="Magnabosco C."/>
            <person name="Momper L."/>
            <person name="Gold D.A."/>
            <person name="Bosak T."/>
            <person name="Fournier G.P."/>
        </authorList>
    </citation>
    <scope>NUCLEOTIDE SEQUENCE [LARGE SCALE GENOMIC DNA]</scope>
    <source>
        <strain evidence="12 13">ULC007</strain>
    </source>
</reference>
<dbReference type="NCBIfam" id="NF010607">
    <property type="entry name" value="PRK14003.1"/>
    <property type="match status" value="1"/>
</dbReference>
<feature type="transmembrane region" description="Helical" evidence="11">
    <location>
        <begin position="15"/>
        <end position="37"/>
    </location>
</feature>
<comment type="function">
    <text evidence="11">Part of the high-affinity ATP-driven potassium transport (or Kdp) system, which catalyzes the hydrolysis of ATP coupled with the electrogenic transport of potassium into the cytoplasm. This subunit acts as a catalytic chaperone that increases the ATP-binding affinity of the ATP-hydrolyzing subunit KdpB by the formation of a transient KdpB/KdpC/ATP ternary complex.</text>
</comment>
<comment type="similarity">
    <text evidence="11">Belongs to the KdpC family.</text>
</comment>
<sequence>MSFAREAGRAVRSTLVLWVLTAIIYPFAMIAFGQIVFPFQANGSLLKNAQGQEVGSALIGQPFTSDRYFNSRPSTTSYSTADPKKDEAGILQTGVSGASNLAPSNPALLDRIRGKSDPDLAKAIEGDLPRLQKASVKPTADLVYTSGSSLDPHITPEAATAQLDRVAKARSLPPNQVETLIAQNTDGRFLGLFGEPGVNVLKLNLALDALSPT</sequence>
<comment type="subcellular location">
    <subcellularLocation>
        <location evidence="11">Cell membrane</location>
        <topology evidence="11">Single-pass membrane protein</topology>
    </subcellularLocation>
</comment>
<name>A0A2T1DKV7_9CYAN</name>
<keyword evidence="4 11" id="KW-0812">Transmembrane</keyword>
<dbReference type="RefSeq" id="WP_073074846.1">
    <property type="nucleotide sequence ID" value="NZ_MPPI01000048.1"/>
</dbReference>
<evidence type="ECO:0000256" key="9">
    <source>
        <dbReference type="ARBA" id="ARBA00023065"/>
    </source>
</evidence>
<evidence type="ECO:0000256" key="5">
    <source>
        <dbReference type="ARBA" id="ARBA00022741"/>
    </source>
</evidence>
<evidence type="ECO:0000256" key="8">
    <source>
        <dbReference type="ARBA" id="ARBA00022989"/>
    </source>
</evidence>
<keyword evidence="8 11" id="KW-1133">Transmembrane helix</keyword>
<dbReference type="AlphaFoldDB" id="A0A2T1DKV7"/>
<dbReference type="GO" id="GO:0008556">
    <property type="term" value="F:P-type potassium transmembrane transporter activity"/>
    <property type="evidence" value="ECO:0007669"/>
    <property type="project" value="InterPro"/>
</dbReference>
<keyword evidence="3 11" id="KW-0633">Potassium transport</keyword>
<evidence type="ECO:0000256" key="11">
    <source>
        <dbReference type="HAMAP-Rule" id="MF_00276"/>
    </source>
</evidence>
<evidence type="ECO:0000256" key="2">
    <source>
        <dbReference type="ARBA" id="ARBA00022475"/>
    </source>
</evidence>
<dbReference type="NCBIfam" id="TIGR00681">
    <property type="entry name" value="kdpC"/>
    <property type="match status" value="1"/>
</dbReference>
<keyword evidence="1 11" id="KW-0813">Transport</keyword>
<evidence type="ECO:0000313" key="13">
    <source>
        <dbReference type="Proteomes" id="UP000238634"/>
    </source>
</evidence>
<keyword evidence="6 11" id="KW-0067">ATP-binding</keyword>
<dbReference type="Pfam" id="PF02669">
    <property type="entry name" value="KdpC"/>
    <property type="match status" value="1"/>
</dbReference>
<evidence type="ECO:0000256" key="1">
    <source>
        <dbReference type="ARBA" id="ARBA00022448"/>
    </source>
</evidence>
<dbReference type="EMBL" id="PVWG01000003">
    <property type="protein sequence ID" value="PSB21116.1"/>
    <property type="molecule type" value="Genomic_DNA"/>
</dbReference>
<keyword evidence="9 11" id="KW-0406">Ion transport</keyword>
<dbReference type="GO" id="GO:0005524">
    <property type="term" value="F:ATP binding"/>
    <property type="evidence" value="ECO:0007669"/>
    <property type="project" value="UniProtKB-UniRule"/>
</dbReference>
<keyword evidence="2 11" id="KW-1003">Cell membrane</keyword>
<keyword evidence="13" id="KW-1185">Reference proteome</keyword>
<organism evidence="12 13">
    <name type="scientific">Phormidesmis priestleyi ULC007</name>
    <dbReference type="NCBI Taxonomy" id="1920490"/>
    <lineage>
        <taxon>Bacteria</taxon>
        <taxon>Bacillati</taxon>
        <taxon>Cyanobacteriota</taxon>
        <taxon>Cyanophyceae</taxon>
        <taxon>Leptolyngbyales</taxon>
        <taxon>Leptolyngbyaceae</taxon>
        <taxon>Phormidesmis</taxon>
    </lineage>
</organism>
<dbReference type="Proteomes" id="UP000238634">
    <property type="component" value="Unassembled WGS sequence"/>
</dbReference>
<evidence type="ECO:0000256" key="4">
    <source>
        <dbReference type="ARBA" id="ARBA00022692"/>
    </source>
</evidence>
<dbReference type="PANTHER" id="PTHR30042">
    <property type="entry name" value="POTASSIUM-TRANSPORTING ATPASE C CHAIN"/>
    <property type="match status" value="1"/>
</dbReference>
<comment type="subunit">
    <text evidence="11">The system is composed of three essential subunits: KdpA, KdpB and KdpC.</text>
</comment>
<gene>
    <name evidence="11 12" type="primary">kdpC</name>
    <name evidence="12" type="ORF">C7B65_04010</name>
</gene>
<dbReference type="PIRSF" id="PIRSF001296">
    <property type="entry name" value="K_ATPase_KdpC"/>
    <property type="match status" value="1"/>
</dbReference>
<evidence type="ECO:0000256" key="6">
    <source>
        <dbReference type="ARBA" id="ARBA00022840"/>
    </source>
</evidence>
<evidence type="ECO:0000256" key="3">
    <source>
        <dbReference type="ARBA" id="ARBA00022538"/>
    </source>
</evidence>
<keyword evidence="7 11" id="KW-0630">Potassium</keyword>
<protein>
    <recommendedName>
        <fullName evidence="11">Potassium-transporting ATPase KdpC subunit</fullName>
    </recommendedName>
    <alternativeName>
        <fullName evidence="11">ATP phosphohydrolase [potassium-transporting] C chain</fullName>
    </alternativeName>
    <alternativeName>
        <fullName evidence="11">Potassium-binding and translocating subunit C</fullName>
    </alternativeName>
    <alternativeName>
        <fullName evidence="11">Potassium-translocating ATPase C chain</fullName>
    </alternativeName>
</protein>
<proteinExistence type="inferred from homology"/>
<dbReference type="GO" id="GO:0005886">
    <property type="term" value="C:plasma membrane"/>
    <property type="evidence" value="ECO:0007669"/>
    <property type="project" value="UniProtKB-SubCell"/>
</dbReference>
<dbReference type="STRING" id="1920490.GCA_001895925_02130"/>
<accession>A0A2T1DKV7</accession>
<dbReference type="InterPro" id="IPR003820">
    <property type="entry name" value="KdpC"/>
</dbReference>
<keyword evidence="5 11" id="KW-0547">Nucleotide-binding</keyword>
<dbReference type="PANTHER" id="PTHR30042:SF2">
    <property type="entry name" value="POTASSIUM-TRANSPORTING ATPASE KDPC SUBUNIT"/>
    <property type="match status" value="1"/>
</dbReference>
<reference evidence="12 13" key="1">
    <citation type="submission" date="2018-02" db="EMBL/GenBank/DDBJ databases">
        <authorList>
            <person name="Cohen D.B."/>
            <person name="Kent A.D."/>
        </authorList>
    </citation>
    <scope>NUCLEOTIDE SEQUENCE [LARGE SCALE GENOMIC DNA]</scope>
    <source>
        <strain evidence="12 13">ULC007</strain>
    </source>
</reference>
<keyword evidence="10 11" id="KW-0472">Membrane</keyword>
<evidence type="ECO:0000256" key="10">
    <source>
        <dbReference type="ARBA" id="ARBA00023136"/>
    </source>
</evidence>
<evidence type="ECO:0000313" key="12">
    <source>
        <dbReference type="EMBL" id="PSB21116.1"/>
    </source>
</evidence>